<proteinExistence type="predicted"/>
<organism evidence="1 2">
    <name type="scientific">Verticillium longisporum</name>
    <name type="common">Verticillium dahliae var. longisporum</name>
    <dbReference type="NCBI Taxonomy" id="100787"/>
    <lineage>
        <taxon>Eukaryota</taxon>
        <taxon>Fungi</taxon>
        <taxon>Dikarya</taxon>
        <taxon>Ascomycota</taxon>
        <taxon>Pezizomycotina</taxon>
        <taxon>Sordariomycetes</taxon>
        <taxon>Hypocreomycetidae</taxon>
        <taxon>Glomerellales</taxon>
        <taxon>Plectosphaerellaceae</taxon>
        <taxon>Verticillium</taxon>
    </lineage>
</organism>
<accession>A0A0G4KGR9</accession>
<reference evidence="2" key="1">
    <citation type="submission" date="2015-05" db="EMBL/GenBank/DDBJ databases">
        <authorList>
            <person name="Fogelqvist Johan"/>
        </authorList>
    </citation>
    <scope>NUCLEOTIDE SEQUENCE [LARGE SCALE GENOMIC DNA]</scope>
</reference>
<gene>
    <name evidence="1" type="ORF">BN1723_008563</name>
</gene>
<dbReference type="Proteomes" id="UP000045706">
    <property type="component" value="Unassembled WGS sequence"/>
</dbReference>
<evidence type="ECO:0000313" key="2">
    <source>
        <dbReference type="Proteomes" id="UP000045706"/>
    </source>
</evidence>
<evidence type="ECO:0000313" key="1">
    <source>
        <dbReference type="EMBL" id="CRJ94647.1"/>
    </source>
</evidence>
<dbReference type="EMBL" id="CVQI01000336">
    <property type="protein sequence ID" value="CRJ94647.1"/>
    <property type="molecule type" value="Genomic_DNA"/>
</dbReference>
<name>A0A0G4KGR9_VERLO</name>
<protein>
    <submittedName>
        <fullName evidence="1">Uncharacterized protein</fullName>
    </submittedName>
</protein>
<sequence>MMCFSVFDQFATSCHDRISCAYRQGRKIPLHCEVRFQFESPKTPTWCESQSAWSSDGTTTWGAGWRVYRLEPRPTILGRLASPLSDSPAQNLLLPGVFPTRASR</sequence>
<dbReference type="AlphaFoldDB" id="A0A0G4KGR9"/>